<gene>
    <name evidence="5" type="ORF">GCM10023195_53650</name>
</gene>
<evidence type="ECO:0000256" key="3">
    <source>
        <dbReference type="ARBA" id="ARBA00022989"/>
    </source>
</evidence>
<accession>A0ABP8TTK1</accession>
<evidence type="ECO:0000313" key="5">
    <source>
        <dbReference type="EMBL" id="GAA4612502.1"/>
    </source>
</evidence>
<name>A0ABP8TTK1_9ACTN</name>
<organism evidence="5 6">
    <name type="scientific">Actinoallomurus liliacearum</name>
    <dbReference type="NCBI Taxonomy" id="1080073"/>
    <lineage>
        <taxon>Bacteria</taxon>
        <taxon>Bacillati</taxon>
        <taxon>Actinomycetota</taxon>
        <taxon>Actinomycetes</taxon>
        <taxon>Streptosporangiales</taxon>
        <taxon>Thermomonosporaceae</taxon>
        <taxon>Actinoallomurus</taxon>
    </lineage>
</organism>
<reference evidence="6" key="1">
    <citation type="journal article" date="2019" name="Int. J. Syst. Evol. Microbiol.">
        <title>The Global Catalogue of Microorganisms (GCM) 10K type strain sequencing project: providing services to taxonomists for standard genome sequencing and annotation.</title>
        <authorList>
            <consortium name="The Broad Institute Genomics Platform"/>
            <consortium name="The Broad Institute Genome Sequencing Center for Infectious Disease"/>
            <person name="Wu L."/>
            <person name="Ma J."/>
        </authorList>
    </citation>
    <scope>NUCLEOTIDE SEQUENCE [LARGE SCALE GENOMIC DNA]</scope>
    <source>
        <strain evidence="6">JCM 17938</strain>
    </source>
</reference>
<evidence type="ECO:0000256" key="4">
    <source>
        <dbReference type="ARBA" id="ARBA00023136"/>
    </source>
</evidence>
<keyword evidence="3" id="KW-1133">Transmembrane helix</keyword>
<proteinExistence type="predicted"/>
<sequence length="57" mass="6266">MLLPVIISPFGNYLSRVYAAAAIPTEMLDAARVDGAGETKIFRSSATNRLLRLTERK</sequence>
<protein>
    <submittedName>
        <fullName evidence="5">Uncharacterized protein</fullName>
    </submittedName>
</protein>
<dbReference type="Gene3D" id="1.10.3720.10">
    <property type="entry name" value="MetI-like"/>
    <property type="match status" value="1"/>
</dbReference>
<dbReference type="InterPro" id="IPR035906">
    <property type="entry name" value="MetI-like_sf"/>
</dbReference>
<keyword evidence="6" id="KW-1185">Reference proteome</keyword>
<evidence type="ECO:0000256" key="2">
    <source>
        <dbReference type="ARBA" id="ARBA00022692"/>
    </source>
</evidence>
<keyword evidence="2" id="KW-0812">Transmembrane</keyword>
<comment type="caution">
    <text evidence="5">The sequence shown here is derived from an EMBL/GenBank/DDBJ whole genome shotgun (WGS) entry which is preliminary data.</text>
</comment>
<dbReference type="Proteomes" id="UP001500212">
    <property type="component" value="Unassembled WGS sequence"/>
</dbReference>
<evidence type="ECO:0000313" key="6">
    <source>
        <dbReference type="Proteomes" id="UP001500212"/>
    </source>
</evidence>
<comment type="subcellular location">
    <subcellularLocation>
        <location evidence="1">Membrane</location>
        <topology evidence="1">Multi-pass membrane protein</topology>
    </subcellularLocation>
</comment>
<dbReference type="EMBL" id="BAABHJ010000020">
    <property type="protein sequence ID" value="GAA4612502.1"/>
    <property type="molecule type" value="Genomic_DNA"/>
</dbReference>
<keyword evidence="4" id="KW-0472">Membrane</keyword>
<dbReference type="SUPFAM" id="SSF161098">
    <property type="entry name" value="MetI-like"/>
    <property type="match status" value="1"/>
</dbReference>
<evidence type="ECO:0000256" key="1">
    <source>
        <dbReference type="ARBA" id="ARBA00004141"/>
    </source>
</evidence>
<dbReference type="RefSeq" id="WP_345360559.1">
    <property type="nucleotide sequence ID" value="NZ_BAABHJ010000020.1"/>
</dbReference>